<evidence type="ECO:0000313" key="4">
    <source>
        <dbReference type="Proteomes" id="UP000549457"/>
    </source>
</evidence>
<keyword evidence="1" id="KW-0915">Sodium</keyword>
<accession>A0A840SL26</accession>
<dbReference type="GO" id="GO:0005886">
    <property type="term" value="C:plasma membrane"/>
    <property type="evidence" value="ECO:0007669"/>
    <property type="project" value="UniProtKB-SubCell"/>
</dbReference>
<dbReference type="GO" id="GO:0015813">
    <property type="term" value="P:L-glutamate transmembrane transport"/>
    <property type="evidence" value="ECO:0007669"/>
    <property type="project" value="UniProtKB-UniRule"/>
</dbReference>
<feature type="transmembrane region" description="Helical" evidence="1">
    <location>
        <begin position="279"/>
        <end position="301"/>
    </location>
</feature>
<dbReference type="PANTHER" id="PTHR36178:SF1">
    <property type="entry name" value="SODIUM_GLUTAMATE SYMPORTER"/>
    <property type="match status" value="1"/>
</dbReference>
<comment type="function">
    <text evidence="1">Catalyzes the sodium-dependent transport of glutamate.</text>
</comment>
<keyword evidence="1" id="KW-0812">Transmembrane</keyword>
<gene>
    <name evidence="1" type="primary">gltS</name>
    <name evidence="3" type="ORF">HNP73_001256</name>
</gene>
<keyword evidence="1" id="KW-0406">Ion transport</keyword>
<feature type="transmembrane region" description="Helical" evidence="1">
    <location>
        <begin position="342"/>
        <end position="361"/>
    </location>
</feature>
<keyword evidence="1" id="KW-1003">Cell membrane</keyword>
<comment type="caution">
    <text evidence="3">The sequence shown here is derived from an EMBL/GenBank/DDBJ whole genome shotgun (WGS) entry which is preliminary data.</text>
</comment>
<reference evidence="3 4" key="1">
    <citation type="submission" date="2020-08" db="EMBL/GenBank/DDBJ databases">
        <title>Genomic Encyclopedia of Type Strains, Phase IV (KMG-IV): sequencing the most valuable type-strain genomes for metagenomic binning, comparative biology and taxonomic classification.</title>
        <authorList>
            <person name="Goeker M."/>
        </authorList>
    </citation>
    <scope>NUCLEOTIDE SEQUENCE [LARGE SCALE GENOMIC DNA]</scope>
    <source>
        <strain evidence="3 4">DSM 101730</strain>
    </source>
</reference>
<keyword evidence="1" id="KW-0813">Transport</keyword>
<dbReference type="Proteomes" id="UP000549457">
    <property type="component" value="Unassembled WGS sequence"/>
</dbReference>
<keyword evidence="1" id="KW-0769">Symport</keyword>
<sequence>MPQIQFPDFMALTVGLVAYLIGEAINYRVPILRRFNVPDAVTGGLLVALFFFGLREAGLVEVSFDTHTRDLLLLVFFTGIGLNARVGDLLSGGKPLGILIVVTAVLLLVQNIVGLGAAWISGLPVAMGVVFGSASLLGGHGTVIAWSPELVQRGLEGGPEIGIAMATLGLVAASVIGGPLGRILIGRNHLVSTETDVNPVGLVPGDTVEPITRNSLMRTLLWIFVCIILGYLLQRGVLALGVMLPLFVPCLIVGIVVGNLATLAPFLRPISHTPALSLVSEFSLGVFLAISLMALQLWALAGMAGTLAAVLLVQTVIAVAVAWFVVFHLLGRDYRAGVMSAGYASFVIGATPTAIATMTAVTKQYGPCQTAFIVLPLVSAVFVDLANALVVQGFLHLFAG</sequence>
<protein>
    <recommendedName>
        <fullName evidence="1 2">Sodium/glutamate symporter</fullName>
    </recommendedName>
</protein>
<keyword evidence="1" id="KW-0997">Cell inner membrane</keyword>
<feature type="transmembrane region" description="Helical" evidence="1">
    <location>
        <begin position="37"/>
        <end position="54"/>
    </location>
</feature>
<keyword evidence="1" id="KW-0739">Sodium transport</keyword>
<dbReference type="RefSeq" id="WP_343063207.1">
    <property type="nucleotide sequence ID" value="NZ_JACHFM010000001.1"/>
</dbReference>
<dbReference type="GO" id="GO:0015501">
    <property type="term" value="F:glutamate:sodium symporter activity"/>
    <property type="evidence" value="ECO:0007669"/>
    <property type="project" value="UniProtKB-UniRule"/>
</dbReference>
<evidence type="ECO:0000313" key="3">
    <source>
        <dbReference type="EMBL" id="MBB5221335.1"/>
    </source>
</evidence>
<proteinExistence type="inferred from homology"/>
<keyword evidence="1" id="KW-0029">Amino-acid transport</keyword>
<organism evidence="3 4">
    <name type="scientific">Amaricoccus macauensis</name>
    <dbReference type="NCBI Taxonomy" id="57001"/>
    <lineage>
        <taxon>Bacteria</taxon>
        <taxon>Pseudomonadati</taxon>
        <taxon>Pseudomonadota</taxon>
        <taxon>Alphaproteobacteria</taxon>
        <taxon>Rhodobacterales</taxon>
        <taxon>Paracoccaceae</taxon>
        <taxon>Amaricoccus</taxon>
    </lineage>
</organism>
<dbReference type="InterPro" id="IPR004445">
    <property type="entry name" value="GltS"/>
</dbReference>
<feature type="transmembrane region" description="Helical" evidence="1">
    <location>
        <begin position="126"/>
        <end position="146"/>
    </location>
</feature>
<feature type="transmembrane region" description="Helical" evidence="1">
    <location>
        <begin position="220"/>
        <end position="240"/>
    </location>
</feature>
<feature type="transmembrane region" description="Helical" evidence="1">
    <location>
        <begin position="246"/>
        <end position="267"/>
    </location>
</feature>
<feature type="transmembrane region" description="Helical" evidence="1">
    <location>
        <begin position="307"/>
        <end position="330"/>
    </location>
</feature>
<name>A0A840SL26_9RHOB</name>
<dbReference type="Pfam" id="PF03616">
    <property type="entry name" value="Glt_symporter"/>
    <property type="match status" value="1"/>
</dbReference>
<dbReference type="AlphaFoldDB" id="A0A840SL26"/>
<dbReference type="HAMAP" id="MF_02062">
    <property type="entry name" value="GltS"/>
    <property type="match status" value="1"/>
</dbReference>
<feature type="transmembrane region" description="Helical" evidence="1">
    <location>
        <begin position="6"/>
        <end position="25"/>
    </location>
</feature>
<dbReference type="EMBL" id="JACHFM010000001">
    <property type="protein sequence ID" value="MBB5221335.1"/>
    <property type="molecule type" value="Genomic_DNA"/>
</dbReference>
<feature type="transmembrane region" description="Helical" evidence="1">
    <location>
        <begin position="373"/>
        <end position="399"/>
    </location>
</feature>
<evidence type="ECO:0000256" key="2">
    <source>
        <dbReference type="NCBIfam" id="TIGR00210"/>
    </source>
</evidence>
<comment type="subcellular location">
    <subcellularLocation>
        <location evidence="1">Cell inner membrane</location>
        <topology evidence="1">Multi-pass membrane protein</topology>
    </subcellularLocation>
</comment>
<dbReference type="NCBIfam" id="TIGR00210">
    <property type="entry name" value="gltS"/>
    <property type="match status" value="1"/>
</dbReference>
<comment type="similarity">
    <text evidence="1">Belongs to the glutamate:Na(+) symporter (ESS) (TC 2.A.27) family.</text>
</comment>
<keyword evidence="1" id="KW-1133">Transmembrane helix</keyword>
<keyword evidence="4" id="KW-1185">Reference proteome</keyword>
<dbReference type="PANTHER" id="PTHR36178">
    <property type="entry name" value="SLR0625 PROTEIN"/>
    <property type="match status" value="1"/>
</dbReference>
<keyword evidence="1" id="KW-0472">Membrane</keyword>
<evidence type="ECO:0000256" key="1">
    <source>
        <dbReference type="HAMAP-Rule" id="MF_02062"/>
    </source>
</evidence>
<feature type="transmembrane region" description="Helical" evidence="1">
    <location>
        <begin position="96"/>
        <end position="120"/>
    </location>
</feature>